<protein>
    <submittedName>
        <fullName evidence="5">Putative phage anti-termination protein Q</fullName>
    </submittedName>
</protein>
<comment type="similarity">
    <text evidence="1">Belongs to the phage antitermination Q type 1 family.</text>
</comment>
<dbReference type="Proteomes" id="UP000254867">
    <property type="component" value="Unassembled WGS sequence"/>
</dbReference>
<dbReference type="EMBL" id="UGHH01000002">
    <property type="protein sequence ID" value="STO64319.1"/>
    <property type="molecule type" value="Genomic_DNA"/>
</dbReference>
<proteinExistence type="inferred from homology"/>
<evidence type="ECO:0000256" key="4">
    <source>
        <dbReference type="ARBA" id="ARBA00023163"/>
    </source>
</evidence>
<reference evidence="5 6" key="1">
    <citation type="submission" date="2018-06" db="EMBL/GenBank/DDBJ databases">
        <authorList>
            <consortium name="Pathogen Informatics"/>
            <person name="Doyle S."/>
        </authorList>
    </citation>
    <scope>NUCLEOTIDE SEQUENCE [LARGE SCALE GENOMIC DNA]</scope>
    <source>
        <strain evidence="5 6">NCTC10794</strain>
    </source>
</reference>
<evidence type="ECO:0000256" key="3">
    <source>
        <dbReference type="ARBA" id="ARBA00023125"/>
    </source>
</evidence>
<keyword evidence="4" id="KW-0804">Transcription</keyword>
<name>A0A377I1U0_HAEPH</name>
<accession>A0A377I1U0</accession>
<dbReference type="GO" id="GO:0060567">
    <property type="term" value="P:negative regulation of termination of DNA-templated transcription"/>
    <property type="evidence" value="ECO:0007669"/>
    <property type="project" value="InterPro"/>
</dbReference>
<keyword evidence="3" id="KW-0238">DNA-binding</keyword>
<dbReference type="RefSeq" id="WP_119222770.1">
    <property type="nucleotide sequence ID" value="NZ_UGHH01000002.1"/>
</dbReference>
<evidence type="ECO:0000313" key="5">
    <source>
        <dbReference type="EMBL" id="STO64319.1"/>
    </source>
</evidence>
<keyword evidence="2" id="KW-0805">Transcription regulation</keyword>
<organism evidence="5 6">
    <name type="scientific">Haemophilus parahaemolyticus</name>
    <dbReference type="NCBI Taxonomy" id="735"/>
    <lineage>
        <taxon>Bacteria</taxon>
        <taxon>Pseudomonadati</taxon>
        <taxon>Pseudomonadota</taxon>
        <taxon>Gammaproteobacteria</taxon>
        <taxon>Pasteurellales</taxon>
        <taxon>Pasteurellaceae</taxon>
        <taxon>Haemophilus</taxon>
    </lineage>
</organism>
<gene>
    <name evidence="5" type="ORF">NCTC10794_01383</name>
</gene>
<dbReference type="GO" id="GO:0003677">
    <property type="term" value="F:DNA binding"/>
    <property type="evidence" value="ECO:0007669"/>
    <property type="project" value="UniProtKB-KW"/>
</dbReference>
<evidence type="ECO:0000256" key="1">
    <source>
        <dbReference type="ARBA" id="ARBA00010234"/>
    </source>
</evidence>
<evidence type="ECO:0000256" key="2">
    <source>
        <dbReference type="ARBA" id="ARBA00023015"/>
    </source>
</evidence>
<dbReference type="Pfam" id="PF06530">
    <property type="entry name" value="Phage_antitermQ"/>
    <property type="match status" value="1"/>
</dbReference>
<dbReference type="AlphaFoldDB" id="A0A377I1U0"/>
<dbReference type="InterPro" id="IPR010534">
    <property type="entry name" value="Phage_933W_GpQ"/>
</dbReference>
<evidence type="ECO:0000313" key="6">
    <source>
        <dbReference type="Proteomes" id="UP000254867"/>
    </source>
</evidence>
<sequence>MQIDVKRVLMLWGGYVRFTDCRGYPTMQSFMRESPEIRTQRRYLMRLDDETLEKVDKQLRYLEKYYEQQFQILFLRYACGFEPKQCWHKLGLSRSIFFEQQALAERFVEGVLAGSEICLLC</sequence>